<dbReference type="RefSeq" id="WP_078484818.1">
    <property type="nucleotide sequence ID" value="NZ_MPRL01000075.1"/>
</dbReference>
<dbReference type="InterPro" id="IPR029044">
    <property type="entry name" value="Nucleotide-diphossugar_trans"/>
</dbReference>
<keyword evidence="3" id="KW-1185">Reference proteome</keyword>
<accession>A0A1T2L141</accession>
<dbReference type="SUPFAM" id="SSF53448">
    <property type="entry name" value="Nucleotide-diphospho-sugar transferases"/>
    <property type="match status" value="1"/>
</dbReference>
<dbReference type="CDD" id="cd00761">
    <property type="entry name" value="Glyco_tranf_GTA_type"/>
    <property type="match status" value="1"/>
</dbReference>
<dbReference type="InterPro" id="IPR001173">
    <property type="entry name" value="Glyco_trans_2-like"/>
</dbReference>
<feature type="domain" description="Glycosyltransferase 2-like" evidence="1">
    <location>
        <begin position="6"/>
        <end position="108"/>
    </location>
</feature>
<dbReference type="Gene3D" id="3.90.550.10">
    <property type="entry name" value="Spore Coat Polysaccharide Biosynthesis Protein SpsA, Chain A"/>
    <property type="match status" value="1"/>
</dbReference>
<proteinExistence type="predicted"/>
<name>A0A1T2L141_9GAMM</name>
<dbReference type="AlphaFoldDB" id="A0A1T2L141"/>
<reference evidence="2 3" key="1">
    <citation type="submission" date="2016-11" db="EMBL/GenBank/DDBJ databases">
        <title>Mixed transmission modes and dynamic genome evolution in an obligate animal-bacterial symbiosis.</title>
        <authorList>
            <person name="Russell S.L."/>
            <person name="Corbett-Detig R.B."/>
            <person name="Cavanaugh C.M."/>
        </authorList>
    </citation>
    <scope>NUCLEOTIDE SEQUENCE [LARGE SCALE GENOMIC DNA]</scope>
    <source>
        <strain evidence="2">Sveles-Q1</strain>
    </source>
</reference>
<protein>
    <recommendedName>
        <fullName evidence="1">Glycosyltransferase 2-like domain-containing protein</fullName>
    </recommendedName>
</protein>
<dbReference type="GO" id="GO:0044010">
    <property type="term" value="P:single-species biofilm formation"/>
    <property type="evidence" value="ECO:0007669"/>
    <property type="project" value="TreeGrafter"/>
</dbReference>
<organism evidence="2 3">
    <name type="scientific">Solemya pervernicosa gill symbiont</name>
    <dbReference type="NCBI Taxonomy" id="642797"/>
    <lineage>
        <taxon>Bacteria</taxon>
        <taxon>Pseudomonadati</taxon>
        <taxon>Pseudomonadota</taxon>
        <taxon>Gammaproteobacteria</taxon>
        <taxon>sulfur-oxidizing symbionts</taxon>
    </lineage>
</organism>
<evidence type="ECO:0000313" key="2">
    <source>
        <dbReference type="EMBL" id="OOZ38740.1"/>
    </source>
</evidence>
<evidence type="ECO:0000313" key="3">
    <source>
        <dbReference type="Proteomes" id="UP000191110"/>
    </source>
</evidence>
<dbReference type="EMBL" id="MPRL01000075">
    <property type="protein sequence ID" value="OOZ38740.1"/>
    <property type="molecule type" value="Genomic_DNA"/>
</dbReference>
<sequence length="225" mass="24789">MFEYAVVIPAYNASRTLEEALESVFSQSVPPAEVVVVDDGSTDDTAARARAFDSRVTVLEQQNSGPGNATSNGVRATSSPVIATLDADDLWLKEKMALQLAELEGERTLSGLFCKQRVFRHGDNDRSGGRIQSGLNRSCLVIYREVFDSVGDIIDPPGGCGEMIDWLGRVREAGYQLKELDQILALRRAIPGSMTSQRDAEKNRGYLHVARQAMLRRRQQEQGNS</sequence>
<dbReference type="PANTHER" id="PTHR43685:SF2">
    <property type="entry name" value="GLYCOSYLTRANSFERASE 2-LIKE DOMAIN-CONTAINING PROTEIN"/>
    <property type="match status" value="1"/>
</dbReference>
<gene>
    <name evidence="2" type="ORF">BOW53_14560</name>
</gene>
<dbReference type="InterPro" id="IPR050834">
    <property type="entry name" value="Glycosyltransf_2"/>
</dbReference>
<dbReference type="PANTHER" id="PTHR43685">
    <property type="entry name" value="GLYCOSYLTRANSFERASE"/>
    <property type="match status" value="1"/>
</dbReference>
<comment type="caution">
    <text evidence="2">The sequence shown here is derived from an EMBL/GenBank/DDBJ whole genome shotgun (WGS) entry which is preliminary data.</text>
</comment>
<dbReference type="OrthoDB" id="9805612at2"/>
<evidence type="ECO:0000259" key="1">
    <source>
        <dbReference type="Pfam" id="PF00535"/>
    </source>
</evidence>
<dbReference type="Pfam" id="PF00535">
    <property type="entry name" value="Glycos_transf_2"/>
    <property type="match status" value="1"/>
</dbReference>
<dbReference type="Proteomes" id="UP000191110">
    <property type="component" value="Unassembled WGS sequence"/>
</dbReference>